<keyword evidence="1" id="KW-0677">Repeat</keyword>
<comment type="caution">
    <text evidence="4">The sequence shown here is derived from an EMBL/GenBank/DDBJ whole genome shotgun (WGS) entry which is preliminary data.</text>
</comment>
<proteinExistence type="predicted"/>
<dbReference type="Pfam" id="PF13385">
    <property type="entry name" value="Laminin_G_3"/>
    <property type="match status" value="1"/>
</dbReference>
<accession>A0A814NLS1</accession>
<keyword evidence="3" id="KW-1133">Transmembrane helix</keyword>
<dbReference type="EMBL" id="CAJNOE010000253">
    <property type="protein sequence ID" value="CAF1092196.1"/>
    <property type="molecule type" value="Genomic_DNA"/>
</dbReference>
<evidence type="ECO:0008006" key="6">
    <source>
        <dbReference type="Google" id="ProtNLM"/>
    </source>
</evidence>
<evidence type="ECO:0000313" key="4">
    <source>
        <dbReference type="EMBL" id="CAF1092196.1"/>
    </source>
</evidence>
<dbReference type="PROSITE" id="PS51125">
    <property type="entry name" value="NHL"/>
    <property type="match status" value="1"/>
</dbReference>
<protein>
    <recommendedName>
        <fullName evidence="6">LamG-like jellyroll fold domain-containing protein</fullName>
    </recommendedName>
</protein>
<gene>
    <name evidence="4" type="ORF">IZO911_LOCUS22562</name>
</gene>
<reference evidence="4" key="1">
    <citation type="submission" date="2021-02" db="EMBL/GenBank/DDBJ databases">
        <authorList>
            <person name="Nowell W R."/>
        </authorList>
    </citation>
    <scope>NUCLEOTIDE SEQUENCE</scope>
</reference>
<dbReference type="Pfam" id="PF01436">
    <property type="entry name" value="NHL"/>
    <property type="match status" value="1"/>
</dbReference>
<feature type="transmembrane region" description="Helical" evidence="3">
    <location>
        <begin position="566"/>
        <end position="591"/>
    </location>
</feature>
<dbReference type="SUPFAM" id="SSF101898">
    <property type="entry name" value="NHL repeat"/>
    <property type="match status" value="1"/>
</dbReference>
<dbReference type="CDD" id="cd05819">
    <property type="entry name" value="NHL"/>
    <property type="match status" value="1"/>
</dbReference>
<evidence type="ECO:0000256" key="2">
    <source>
        <dbReference type="PROSITE-ProRule" id="PRU00504"/>
    </source>
</evidence>
<dbReference type="AlphaFoldDB" id="A0A814NLS1"/>
<dbReference type="Gene3D" id="2.40.10.500">
    <property type="match status" value="1"/>
</dbReference>
<keyword evidence="3" id="KW-0472">Membrane</keyword>
<dbReference type="Gene3D" id="2.60.120.200">
    <property type="match status" value="1"/>
</dbReference>
<dbReference type="InterPro" id="IPR001258">
    <property type="entry name" value="NHL_repeat"/>
</dbReference>
<feature type="repeat" description="NHL" evidence="2">
    <location>
        <begin position="266"/>
        <end position="296"/>
    </location>
</feature>
<dbReference type="PANTHER" id="PTHR24104">
    <property type="entry name" value="E3 UBIQUITIN-PROTEIN LIGASE NHLRC1-RELATED"/>
    <property type="match status" value="1"/>
</dbReference>
<dbReference type="PANTHER" id="PTHR24104:SF25">
    <property type="entry name" value="PROTEIN LIN-41"/>
    <property type="match status" value="1"/>
</dbReference>
<dbReference type="InterPro" id="IPR011042">
    <property type="entry name" value="6-blade_b-propeller_TolB-like"/>
</dbReference>
<sequence>MSLWVQRTSTGGGTLVHYSAQTNEQGWCIVPLGFSSTGNITATIWAPQNHVTGPVLSVNTWTHIATTYSQTDGLTLYVNGVSVGSTGAHNNDAPGKPVILTLGNSLSGGGCNSQSIATGTYYGYLDEFRVYSRKLSASEVSALSKGYACFDGLMNGDETDIDCGGSCSKCAVGQKCTLTKDCNNVPCINDICAISSSGTSPWNTTGITLLSSSTRFSCTRLFVDSNDTLYGVDKLKRYVWKLSKNAENAEVVAGIYESTGSDSIKLNSPQDVYIDQYGNMYVLDTNNHRVQKFINGTTHGETIAGVTESGGCSLKQLYYPRGFAFDPTDTFMYIADRSCERVIRFLTNSTSGTDGVIVAGTGIADNTNKALNGPYSIRYLSSINNDLLIVNWDGHSVIRWPLGGTSGTFVAGLPGISCSSSICLSKPTDVRIDADQNMYVVDELNHRVQMFCKNSDVGLTVVGNGVAGNSPTQLRNPEGIAFDSAMNMYDCNDSARNFCFSNLEKTCSLGSLVWCCQAISNVECGSEIFACHYRTIPTFRPIMFQYVTRPDFLNRPISHAPSSSGLFLGLEIVSGIFFICCIYIPLIYLIIRTCRRCCLRVSLRNQRIVELQQMTGQSTLNVSTPYDSEQSVSTISSIFEALPPPYHIAIDKHRPQVSPPSYDIALTHLASVHQLQSFPTIIAIEDIILQV</sequence>
<name>A0A814NLS1_9BILA</name>
<evidence type="ECO:0000256" key="3">
    <source>
        <dbReference type="SAM" id="Phobius"/>
    </source>
</evidence>
<dbReference type="InterPro" id="IPR013320">
    <property type="entry name" value="ConA-like_dom_sf"/>
</dbReference>
<keyword evidence="3" id="KW-0812">Transmembrane</keyword>
<evidence type="ECO:0000313" key="5">
    <source>
        <dbReference type="Proteomes" id="UP000663860"/>
    </source>
</evidence>
<dbReference type="Gene3D" id="2.120.10.30">
    <property type="entry name" value="TolB, C-terminal domain"/>
    <property type="match status" value="1"/>
</dbReference>
<evidence type="ECO:0000256" key="1">
    <source>
        <dbReference type="ARBA" id="ARBA00022737"/>
    </source>
</evidence>
<dbReference type="GO" id="GO:0008270">
    <property type="term" value="F:zinc ion binding"/>
    <property type="evidence" value="ECO:0007669"/>
    <property type="project" value="UniProtKB-KW"/>
</dbReference>
<dbReference type="SUPFAM" id="SSF49899">
    <property type="entry name" value="Concanavalin A-like lectins/glucanases"/>
    <property type="match status" value="1"/>
</dbReference>
<organism evidence="4 5">
    <name type="scientific">Adineta steineri</name>
    <dbReference type="NCBI Taxonomy" id="433720"/>
    <lineage>
        <taxon>Eukaryota</taxon>
        <taxon>Metazoa</taxon>
        <taxon>Spiralia</taxon>
        <taxon>Gnathifera</taxon>
        <taxon>Rotifera</taxon>
        <taxon>Eurotatoria</taxon>
        <taxon>Bdelloidea</taxon>
        <taxon>Adinetida</taxon>
        <taxon>Adinetidae</taxon>
        <taxon>Adineta</taxon>
    </lineage>
</organism>
<dbReference type="Proteomes" id="UP000663860">
    <property type="component" value="Unassembled WGS sequence"/>
</dbReference>
<dbReference type="InterPro" id="IPR050952">
    <property type="entry name" value="TRIM-NHL_E3_ligases"/>
</dbReference>